<dbReference type="SMART" id="SM00741">
    <property type="entry name" value="SapB"/>
    <property type="match status" value="1"/>
</dbReference>
<dbReference type="Gene3D" id="1.10.225.10">
    <property type="entry name" value="Saposin-like"/>
    <property type="match status" value="1"/>
</dbReference>
<evidence type="ECO:0000259" key="2">
    <source>
        <dbReference type="PROSITE" id="PS50015"/>
    </source>
</evidence>
<feature type="domain" description="Saposin B-type" evidence="2">
    <location>
        <begin position="1"/>
        <end position="81"/>
    </location>
</feature>
<protein>
    <recommendedName>
        <fullName evidence="2">Saposin B-type domain-containing protein</fullName>
    </recommendedName>
</protein>
<evidence type="ECO:0000313" key="3">
    <source>
        <dbReference type="EMBL" id="VDP60498.1"/>
    </source>
</evidence>
<proteinExistence type="predicted"/>
<organism evidence="3">
    <name type="scientific">Heligmosomoides polygyrus</name>
    <name type="common">Parasitic roundworm</name>
    <dbReference type="NCBI Taxonomy" id="6339"/>
    <lineage>
        <taxon>Eukaryota</taxon>
        <taxon>Metazoa</taxon>
        <taxon>Ecdysozoa</taxon>
        <taxon>Nematoda</taxon>
        <taxon>Chromadorea</taxon>
        <taxon>Rhabditida</taxon>
        <taxon>Rhabditina</taxon>
        <taxon>Rhabditomorpha</taxon>
        <taxon>Strongyloidea</taxon>
        <taxon>Heligmosomidae</taxon>
        <taxon>Heligmosomoides</taxon>
    </lineage>
</organism>
<dbReference type="OrthoDB" id="69496at2759"/>
<dbReference type="PROSITE" id="PS50015">
    <property type="entry name" value="SAP_B"/>
    <property type="match status" value="1"/>
</dbReference>
<dbReference type="SUPFAM" id="SSF47862">
    <property type="entry name" value="Saposin"/>
    <property type="match status" value="1"/>
</dbReference>
<dbReference type="InterPro" id="IPR008139">
    <property type="entry name" value="SaposinB_dom"/>
</dbReference>
<keyword evidence="1" id="KW-1015">Disulfide bond</keyword>
<dbReference type="EMBL" id="UZAH01041666">
    <property type="protein sequence ID" value="VDP60498.1"/>
    <property type="molecule type" value="Genomic_DNA"/>
</dbReference>
<dbReference type="InterPro" id="IPR011001">
    <property type="entry name" value="Saposin-like"/>
</dbReference>
<dbReference type="AlphaFoldDB" id="A0A3P8FLF7"/>
<evidence type="ECO:0000256" key="1">
    <source>
        <dbReference type="ARBA" id="ARBA00023157"/>
    </source>
</evidence>
<sequence length="114" mass="12395">MLSCLECKVAAEEGINALIADRNKQSAAVQEFACHKLLPSNFTDGCDDFLTLYLPTVLYMTWEQFTPEGLCTKMKSCDSVSCECPDIKNVQCCNLGCIPSRCCVRSNGVGGVKA</sequence>
<reference evidence="3" key="1">
    <citation type="submission" date="2018-11" db="EMBL/GenBank/DDBJ databases">
        <authorList>
            <consortium name="Pathogen Informatics"/>
        </authorList>
    </citation>
    <scope>NUCLEOTIDE SEQUENCE [LARGE SCALE GENOMIC DNA]</scope>
</reference>
<accession>A0A3P8FLF7</accession>
<gene>
    <name evidence="3" type="ORF">HPBE_LOCUS27028</name>
</gene>
<name>A0A3P8FLF7_HELPZ</name>